<comment type="function">
    <text evidence="5">PPIases accelerate the folding of proteins. It catalyzes the cis-trans isomerization of proline imidic peptide bonds in oligopeptides.</text>
</comment>
<dbReference type="OrthoDB" id="193499at2759"/>
<dbReference type="GO" id="GO:0003755">
    <property type="term" value="F:peptidyl-prolyl cis-trans isomerase activity"/>
    <property type="evidence" value="ECO:0007669"/>
    <property type="project" value="UniProtKB-UniRule"/>
</dbReference>
<dbReference type="InterPro" id="IPR002130">
    <property type="entry name" value="Cyclophilin-type_PPIase_dom"/>
</dbReference>
<evidence type="ECO:0000313" key="7">
    <source>
        <dbReference type="EMBL" id="KAI3438732.1"/>
    </source>
</evidence>
<comment type="caution">
    <text evidence="7">The sequence shown here is derived from an EMBL/GenBank/DDBJ whole genome shotgun (WGS) entry which is preliminary data.</text>
</comment>
<dbReference type="CDD" id="cd01926">
    <property type="entry name" value="cyclophilin_ABH_like"/>
    <property type="match status" value="1"/>
</dbReference>
<dbReference type="PROSITE" id="PS50072">
    <property type="entry name" value="CSA_PPIASE_2"/>
    <property type="match status" value="1"/>
</dbReference>
<dbReference type="GO" id="GO:0006457">
    <property type="term" value="P:protein folding"/>
    <property type="evidence" value="ECO:0007669"/>
    <property type="project" value="InterPro"/>
</dbReference>
<evidence type="ECO:0000256" key="3">
    <source>
        <dbReference type="ARBA" id="ARBA00023110"/>
    </source>
</evidence>
<comment type="similarity">
    <text evidence="2 5">Belongs to the cyclophilin-type PPIase family.</text>
</comment>
<evidence type="ECO:0000256" key="2">
    <source>
        <dbReference type="ARBA" id="ARBA00007365"/>
    </source>
</evidence>
<keyword evidence="8" id="KW-1185">Reference proteome</keyword>
<evidence type="ECO:0000313" key="8">
    <source>
        <dbReference type="Proteomes" id="UP001055712"/>
    </source>
</evidence>
<dbReference type="InterPro" id="IPR029000">
    <property type="entry name" value="Cyclophilin-like_dom_sf"/>
</dbReference>
<dbReference type="PANTHER" id="PTHR11071:SF561">
    <property type="entry name" value="PEPTIDYL-PROLYL CIS-TRANS ISOMERASE D-RELATED"/>
    <property type="match status" value="1"/>
</dbReference>
<dbReference type="AlphaFoldDB" id="A0A9D4TZN4"/>
<dbReference type="PANTHER" id="PTHR11071">
    <property type="entry name" value="PEPTIDYL-PROLYL CIS-TRANS ISOMERASE"/>
    <property type="match status" value="1"/>
</dbReference>
<proteinExistence type="inferred from homology"/>
<dbReference type="GO" id="GO:0016018">
    <property type="term" value="F:cyclosporin A binding"/>
    <property type="evidence" value="ECO:0007669"/>
    <property type="project" value="TreeGrafter"/>
</dbReference>
<evidence type="ECO:0000256" key="1">
    <source>
        <dbReference type="ARBA" id="ARBA00000971"/>
    </source>
</evidence>
<dbReference type="EMBL" id="SIDB01000001">
    <property type="protein sequence ID" value="KAI3438732.1"/>
    <property type="molecule type" value="Genomic_DNA"/>
</dbReference>
<evidence type="ECO:0000259" key="6">
    <source>
        <dbReference type="PROSITE" id="PS50072"/>
    </source>
</evidence>
<organism evidence="7 8">
    <name type="scientific">Chlorella vulgaris</name>
    <name type="common">Green alga</name>
    <dbReference type="NCBI Taxonomy" id="3077"/>
    <lineage>
        <taxon>Eukaryota</taxon>
        <taxon>Viridiplantae</taxon>
        <taxon>Chlorophyta</taxon>
        <taxon>core chlorophytes</taxon>
        <taxon>Trebouxiophyceae</taxon>
        <taxon>Chlorellales</taxon>
        <taxon>Chlorellaceae</taxon>
        <taxon>Chlorella clade</taxon>
        <taxon>Chlorella</taxon>
    </lineage>
</organism>
<gene>
    <name evidence="7" type="ORF">D9Q98_001152</name>
</gene>
<accession>A0A9D4TZN4</accession>
<dbReference type="EC" id="5.2.1.8" evidence="5"/>
<dbReference type="PRINTS" id="PR00153">
    <property type="entry name" value="CSAPPISMRASE"/>
</dbReference>
<keyword evidence="4 5" id="KW-0413">Isomerase</keyword>
<evidence type="ECO:0000256" key="5">
    <source>
        <dbReference type="RuleBase" id="RU363019"/>
    </source>
</evidence>
<reference evidence="7" key="1">
    <citation type="journal article" date="2019" name="Plant J.">
        <title>Chlorella vulgaris genome assembly and annotation reveals the molecular basis for metabolic acclimation to high light conditions.</title>
        <authorList>
            <person name="Cecchin M."/>
            <person name="Marcolungo L."/>
            <person name="Rossato M."/>
            <person name="Girolomoni L."/>
            <person name="Cosentino E."/>
            <person name="Cuine S."/>
            <person name="Li-Beisson Y."/>
            <person name="Delledonne M."/>
            <person name="Ballottari M."/>
        </authorList>
    </citation>
    <scope>NUCLEOTIDE SEQUENCE</scope>
    <source>
        <strain evidence="7">211/11P</strain>
    </source>
</reference>
<dbReference type="PROSITE" id="PS00170">
    <property type="entry name" value="CSA_PPIASE_1"/>
    <property type="match status" value="1"/>
</dbReference>
<dbReference type="Gene3D" id="2.40.100.10">
    <property type="entry name" value="Cyclophilin-like"/>
    <property type="match status" value="1"/>
</dbReference>
<dbReference type="SUPFAM" id="SSF50891">
    <property type="entry name" value="Cyclophilin-like"/>
    <property type="match status" value="1"/>
</dbReference>
<dbReference type="InterPro" id="IPR020892">
    <property type="entry name" value="Cyclophilin-type_PPIase_CS"/>
</dbReference>
<dbReference type="Proteomes" id="UP001055712">
    <property type="component" value="Unassembled WGS sequence"/>
</dbReference>
<dbReference type="FunFam" id="2.40.100.10:FF:000001">
    <property type="entry name" value="Peptidyl-prolyl cis-trans isomerase"/>
    <property type="match status" value="1"/>
</dbReference>
<reference evidence="7" key="2">
    <citation type="submission" date="2020-11" db="EMBL/GenBank/DDBJ databases">
        <authorList>
            <person name="Cecchin M."/>
            <person name="Marcolungo L."/>
            <person name="Rossato M."/>
            <person name="Girolomoni L."/>
            <person name="Cosentino E."/>
            <person name="Cuine S."/>
            <person name="Li-Beisson Y."/>
            <person name="Delledonne M."/>
            <person name="Ballottari M."/>
        </authorList>
    </citation>
    <scope>NUCLEOTIDE SEQUENCE</scope>
    <source>
        <strain evidence="7">211/11P</strain>
        <tissue evidence="7">Whole cell</tissue>
    </source>
</reference>
<dbReference type="GO" id="GO:0005737">
    <property type="term" value="C:cytoplasm"/>
    <property type="evidence" value="ECO:0007669"/>
    <property type="project" value="TreeGrafter"/>
</dbReference>
<comment type="catalytic activity">
    <reaction evidence="1 5">
        <text>[protein]-peptidylproline (omega=180) = [protein]-peptidylproline (omega=0)</text>
        <dbReference type="Rhea" id="RHEA:16237"/>
        <dbReference type="Rhea" id="RHEA-COMP:10747"/>
        <dbReference type="Rhea" id="RHEA-COMP:10748"/>
        <dbReference type="ChEBI" id="CHEBI:83833"/>
        <dbReference type="ChEBI" id="CHEBI:83834"/>
        <dbReference type="EC" id="5.2.1.8"/>
    </reaction>
</comment>
<sequence>MQKCISTAATSVARACQVPRVVTIQRASVQLQSTARISGAAALRKHQGHSAAARMTVRAMASAAAPAVTKKVYFDITIGDEKAGRIVMGLYGDDVPKTAENFRALCTGEPGFGYKGCGFHRVIPEFMIQGGDFTANNGTGGKSIYGRNFADENFNLKHTKPGLLSMANAGPNTNGSQFFLTTVATPWLDGRHVVFGEVTEGFEVVKAIEATPTGPMDKPRSAVKIADCGEL</sequence>
<name>A0A9D4TZN4_CHLVU</name>
<protein>
    <recommendedName>
        <fullName evidence="5">Peptidyl-prolyl cis-trans isomerase</fullName>
        <shortName evidence="5">PPIase</shortName>
        <ecNumber evidence="5">5.2.1.8</ecNumber>
    </recommendedName>
</protein>
<feature type="domain" description="PPIase cyclophilin-type" evidence="6">
    <location>
        <begin position="73"/>
        <end position="230"/>
    </location>
</feature>
<keyword evidence="3 5" id="KW-0697">Rotamase</keyword>
<dbReference type="Pfam" id="PF00160">
    <property type="entry name" value="Pro_isomerase"/>
    <property type="match status" value="1"/>
</dbReference>
<evidence type="ECO:0000256" key="4">
    <source>
        <dbReference type="ARBA" id="ARBA00023235"/>
    </source>
</evidence>